<feature type="chain" id="PRO_5002936267" evidence="5">
    <location>
        <begin position="21"/>
        <end position="260"/>
    </location>
</feature>
<dbReference type="RefSeq" id="WP_007547787.1">
    <property type="nucleotide sequence ID" value="NZ_ABZS01000157.1"/>
</dbReference>
<keyword evidence="2 4" id="KW-0472">Membrane</keyword>
<dbReference type="EMBL" id="ABZS01000157">
    <property type="protein sequence ID" value="EEP60067.1"/>
    <property type="molecule type" value="Genomic_DNA"/>
</dbReference>
<dbReference type="PRINTS" id="PR01021">
    <property type="entry name" value="OMPADOMAIN"/>
</dbReference>
<dbReference type="Proteomes" id="UP000005540">
    <property type="component" value="Unassembled WGS sequence"/>
</dbReference>
<feature type="domain" description="OmpA-like" evidence="6">
    <location>
        <begin position="142"/>
        <end position="259"/>
    </location>
</feature>
<proteinExistence type="predicted"/>
<dbReference type="GO" id="GO:0009279">
    <property type="term" value="C:cell outer membrane"/>
    <property type="evidence" value="ECO:0007669"/>
    <property type="project" value="UniProtKB-SubCell"/>
</dbReference>
<keyword evidence="5" id="KW-0732">Signal</keyword>
<gene>
    <name evidence="7" type="ORF">SULYE_1440</name>
</gene>
<evidence type="ECO:0000256" key="3">
    <source>
        <dbReference type="ARBA" id="ARBA00023237"/>
    </source>
</evidence>
<dbReference type="PANTHER" id="PTHR30329">
    <property type="entry name" value="STATOR ELEMENT OF FLAGELLAR MOTOR COMPLEX"/>
    <property type="match status" value="1"/>
</dbReference>
<evidence type="ECO:0000256" key="5">
    <source>
        <dbReference type="SAM" id="SignalP"/>
    </source>
</evidence>
<dbReference type="InterPro" id="IPR006664">
    <property type="entry name" value="OMP_bac"/>
</dbReference>
<feature type="signal peptide" evidence="5">
    <location>
        <begin position="1"/>
        <end position="20"/>
    </location>
</feature>
<evidence type="ECO:0000259" key="6">
    <source>
        <dbReference type="PROSITE" id="PS51123"/>
    </source>
</evidence>
<evidence type="ECO:0000256" key="2">
    <source>
        <dbReference type="ARBA" id="ARBA00023136"/>
    </source>
</evidence>
<accession>C4FLI6</accession>
<dbReference type="SUPFAM" id="SSF103088">
    <property type="entry name" value="OmpA-like"/>
    <property type="match status" value="1"/>
</dbReference>
<dbReference type="OrthoDB" id="9805566at2"/>
<sequence length="260" mass="29747">MRKNIIASTLILAFASNVFANQNVDISKIQERFDKLKEKHALECSPEEYGMVESYLESLKTENNQSVDSLRLTVKIEDLLTKIEKNINSDKDKDGIPCYKEIELGLNPNIPDVIEKVKVAQNKEPEKLDTGVKEKEAPKTYKSTDAIIQPVRIHFYSNSSKIKKEYLPYLNVVAKYLKTHPDVKVKIKGYTDNIGSKKYNDKLALKRAEAVKQYLIKLGVSPNRIMIDGVGKSEYIVSNNNELDRFTNRRAEFYIINLAE</sequence>
<reference evidence="7 8" key="1">
    <citation type="submission" date="2009-04" db="EMBL/GenBank/DDBJ databases">
        <authorList>
            <person name="Reysenbach A.-L."/>
            <person name="Heidelberg J.F."/>
            <person name="Nelson W.C."/>
        </authorList>
    </citation>
    <scope>NUCLEOTIDE SEQUENCE [LARGE SCALE GENOMIC DNA]</scope>
    <source>
        <strain evidence="7 8">SS-5</strain>
    </source>
</reference>
<dbReference type="CDD" id="cd07185">
    <property type="entry name" value="OmpA_C-like"/>
    <property type="match status" value="1"/>
</dbReference>
<protein>
    <submittedName>
        <fullName evidence="7">Putative OmpA/MotB domain protein</fullName>
    </submittedName>
</protein>
<keyword evidence="8" id="KW-1185">Reference proteome</keyword>
<keyword evidence="3" id="KW-0998">Cell outer membrane</keyword>
<dbReference type="InterPro" id="IPR006665">
    <property type="entry name" value="OmpA-like"/>
</dbReference>
<evidence type="ECO:0000256" key="1">
    <source>
        <dbReference type="ARBA" id="ARBA00004442"/>
    </source>
</evidence>
<comment type="subcellular location">
    <subcellularLocation>
        <location evidence="1">Cell outer membrane</location>
    </subcellularLocation>
</comment>
<dbReference type="PANTHER" id="PTHR30329:SF21">
    <property type="entry name" value="LIPOPROTEIN YIAD-RELATED"/>
    <property type="match status" value="1"/>
</dbReference>
<dbReference type="InterPro" id="IPR050330">
    <property type="entry name" value="Bact_OuterMem_StrucFunc"/>
</dbReference>
<comment type="caution">
    <text evidence="7">The sequence shown here is derived from an EMBL/GenBank/DDBJ whole genome shotgun (WGS) entry which is preliminary data.</text>
</comment>
<dbReference type="AlphaFoldDB" id="C4FLI6"/>
<evidence type="ECO:0000313" key="8">
    <source>
        <dbReference type="Proteomes" id="UP000005540"/>
    </source>
</evidence>
<evidence type="ECO:0000313" key="7">
    <source>
        <dbReference type="EMBL" id="EEP60067.1"/>
    </source>
</evidence>
<dbReference type="Pfam" id="PF00691">
    <property type="entry name" value="OmpA"/>
    <property type="match status" value="1"/>
</dbReference>
<evidence type="ECO:0000256" key="4">
    <source>
        <dbReference type="PROSITE-ProRule" id="PRU00473"/>
    </source>
</evidence>
<organism evidence="7 8">
    <name type="scientific">Sulfurihydrogenibium yellowstonense SS-5</name>
    <dbReference type="NCBI Taxonomy" id="432331"/>
    <lineage>
        <taxon>Bacteria</taxon>
        <taxon>Pseudomonadati</taxon>
        <taxon>Aquificota</taxon>
        <taxon>Aquificia</taxon>
        <taxon>Aquificales</taxon>
        <taxon>Hydrogenothermaceae</taxon>
        <taxon>Sulfurihydrogenibium</taxon>
    </lineage>
</organism>
<dbReference type="Gene3D" id="3.30.1330.60">
    <property type="entry name" value="OmpA-like domain"/>
    <property type="match status" value="1"/>
</dbReference>
<dbReference type="InterPro" id="IPR036737">
    <property type="entry name" value="OmpA-like_sf"/>
</dbReference>
<name>C4FLI6_9AQUI</name>
<dbReference type="PROSITE" id="PS51123">
    <property type="entry name" value="OMPA_2"/>
    <property type="match status" value="1"/>
</dbReference>